<dbReference type="PANTHER" id="PTHR22950">
    <property type="entry name" value="AMINO ACID TRANSPORTER"/>
    <property type="match status" value="1"/>
</dbReference>
<protein>
    <submittedName>
        <fullName evidence="12">Putative sodium-coupled neutral amino acid transporter 6</fullName>
    </submittedName>
</protein>
<organism evidence="12 13">
    <name type="scientific">Collichthys lucidus</name>
    <name type="common">Big head croaker</name>
    <name type="synonym">Sciaena lucida</name>
    <dbReference type="NCBI Taxonomy" id="240159"/>
    <lineage>
        <taxon>Eukaryota</taxon>
        <taxon>Metazoa</taxon>
        <taxon>Chordata</taxon>
        <taxon>Craniata</taxon>
        <taxon>Vertebrata</taxon>
        <taxon>Euteleostomi</taxon>
        <taxon>Actinopterygii</taxon>
        <taxon>Neopterygii</taxon>
        <taxon>Teleostei</taxon>
        <taxon>Neoteleostei</taxon>
        <taxon>Acanthomorphata</taxon>
        <taxon>Eupercaria</taxon>
        <taxon>Sciaenidae</taxon>
        <taxon>Collichthys</taxon>
    </lineage>
</organism>
<evidence type="ECO:0000256" key="2">
    <source>
        <dbReference type="ARBA" id="ARBA00008066"/>
    </source>
</evidence>
<feature type="transmembrane region" description="Helical" evidence="10">
    <location>
        <begin position="17"/>
        <end position="39"/>
    </location>
</feature>
<feature type="domain" description="Amino acid transporter transmembrane" evidence="11">
    <location>
        <begin position="1"/>
        <end position="79"/>
    </location>
</feature>
<dbReference type="GO" id="GO:0015186">
    <property type="term" value="F:L-glutamine transmembrane transporter activity"/>
    <property type="evidence" value="ECO:0007669"/>
    <property type="project" value="TreeGrafter"/>
</dbReference>
<keyword evidence="6" id="KW-0029">Amino-acid transport</keyword>
<evidence type="ECO:0000313" key="12">
    <source>
        <dbReference type="EMBL" id="TKS86589.1"/>
    </source>
</evidence>
<keyword evidence="4" id="KW-1003">Cell membrane</keyword>
<dbReference type="GO" id="GO:0005886">
    <property type="term" value="C:plasma membrane"/>
    <property type="evidence" value="ECO:0007669"/>
    <property type="project" value="UniProtKB-SubCell"/>
</dbReference>
<evidence type="ECO:0000256" key="7">
    <source>
        <dbReference type="ARBA" id="ARBA00022989"/>
    </source>
</evidence>
<name>A0A4U5VF20_COLLU</name>
<dbReference type="EMBL" id="CM014095">
    <property type="protein sequence ID" value="TKS86589.1"/>
    <property type="molecule type" value="Genomic_DNA"/>
</dbReference>
<sequence length="541" mass="58535">MGSGILGLAYAMANTGIVGFCILLIIVSCLAAYSIHLLLKLCDQTGINSYENLGGKALQKPGKVLVGITIIIQNIGGKSAVQLHTLFLTFVGRKTDFVVSKKHSGEEGAECRQAMSSYLFILKSELPAAISSFLSPDSTGPEGGNVFMIEGHSSSVISGPCLSLAYVDEPAALSPSQRRQKRCRRTDKSISAYGNATAVKLPNRGQWVLMWSEQIVVKKWSIPCPLPHNVTTFSGAFQISNSSDSECTPKLFVISSKSAYAIPTMAFSFLCHTAILPIYCELDRPTKTRMQNVTNVSIGLSFLVYLISAMFGYLTFYCKPAVTHFTEASSPCHICCNPLLHSHLPLIAHVDTELLLGYGKYLPRDIMARKAAILLLCGGRPFSWLIHIISTLTILGVVLLLAIFVPDISSVFGIVGCIPGGVWFVCGTRQLGCHYPHMGAGLLTPLWQQNTGGTRLLLLIEGIRHSLAPPALQRAAAARSSRSLKGGSPVQEISLPSILCTEGHSHETTTTISIECTVYLQTYHQKNVQNIKLESTCSAEE</sequence>
<dbReference type="STRING" id="240159.A0A4U5VF20"/>
<feature type="transmembrane region" description="Helical" evidence="10">
    <location>
        <begin position="411"/>
        <end position="428"/>
    </location>
</feature>
<reference evidence="12 13" key="1">
    <citation type="submission" date="2019-01" db="EMBL/GenBank/DDBJ databases">
        <title>Genome Assembly of Collichthys lucidus.</title>
        <authorList>
            <person name="Cai M."/>
            <person name="Xiao S."/>
        </authorList>
    </citation>
    <scope>NUCLEOTIDE SEQUENCE [LARGE SCALE GENOMIC DNA]</scope>
    <source>
        <strain evidence="12">JT15FE1705JMU</strain>
        <tissue evidence="12">Muscle</tissue>
    </source>
</reference>
<evidence type="ECO:0000259" key="11">
    <source>
        <dbReference type="Pfam" id="PF01490"/>
    </source>
</evidence>
<feature type="transmembrane region" description="Helical" evidence="10">
    <location>
        <begin position="384"/>
        <end position="405"/>
    </location>
</feature>
<keyword evidence="5 10" id="KW-0812">Transmembrane</keyword>
<keyword evidence="3" id="KW-0813">Transport</keyword>
<accession>A0A4U5VF20</accession>
<comment type="similarity">
    <text evidence="2">Belongs to the amino acid/polyamine transporter 2 family.</text>
</comment>
<keyword evidence="8 10" id="KW-0472">Membrane</keyword>
<evidence type="ECO:0000256" key="10">
    <source>
        <dbReference type="SAM" id="Phobius"/>
    </source>
</evidence>
<dbReference type="InterPro" id="IPR013057">
    <property type="entry name" value="AA_transpt_TM"/>
</dbReference>
<comment type="subcellular location">
    <subcellularLocation>
        <location evidence="1">Cell membrane</location>
        <topology evidence="1">Multi-pass membrane protein</topology>
    </subcellularLocation>
</comment>
<gene>
    <name evidence="12" type="ORF">D9C73_020707</name>
</gene>
<feature type="transmembrane region" description="Helical" evidence="10">
    <location>
        <begin position="298"/>
        <end position="316"/>
    </location>
</feature>
<evidence type="ECO:0000256" key="3">
    <source>
        <dbReference type="ARBA" id="ARBA00022448"/>
    </source>
</evidence>
<keyword evidence="9" id="KW-1015">Disulfide bond</keyword>
<dbReference type="AlphaFoldDB" id="A0A4U5VF20"/>
<evidence type="ECO:0000256" key="9">
    <source>
        <dbReference type="ARBA" id="ARBA00023157"/>
    </source>
</evidence>
<evidence type="ECO:0000256" key="4">
    <source>
        <dbReference type="ARBA" id="ARBA00022475"/>
    </source>
</evidence>
<feature type="transmembrane region" description="Helical" evidence="10">
    <location>
        <begin position="259"/>
        <end position="278"/>
    </location>
</feature>
<evidence type="ECO:0000256" key="6">
    <source>
        <dbReference type="ARBA" id="ARBA00022970"/>
    </source>
</evidence>
<dbReference type="Proteomes" id="UP000298787">
    <property type="component" value="Chromosome 18"/>
</dbReference>
<dbReference type="PANTHER" id="PTHR22950:SF366">
    <property type="entry name" value="SODIUM-COUPLED NEUTRAL AMINO ACID TRANSPORTER 6-RELATED"/>
    <property type="match status" value="1"/>
</dbReference>
<keyword evidence="13" id="KW-1185">Reference proteome</keyword>
<feature type="domain" description="Amino acid transporter transmembrane" evidence="11">
    <location>
        <begin position="256"/>
        <end position="417"/>
    </location>
</feature>
<dbReference type="Pfam" id="PF01490">
    <property type="entry name" value="Aa_trans"/>
    <property type="match status" value="2"/>
</dbReference>
<evidence type="ECO:0000313" key="13">
    <source>
        <dbReference type="Proteomes" id="UP000298787"/>
    </source>
</evidence>
<evidence type="ECO:0000256" key="1">
    <source>
        <dbReference type="ARBA" id="ARBA00004651"/>
    </source>
</evidence>
<proteinExistence type="inferred from homology"/>
<evidence type="ECO:0000256" key="5">
    <source>
        <dbReference type="ARBA" id="ARBA00022692"/>
    </source>
</evidence>
<keyword evidence="7 10" id="KW-1133">Transmembrane helix</keyword>
<evidence type="ECO:0000256" key="8">
    <source>
        <dbReference type="ARBA" id="ARBA00023136"/>
    </source>
</evidence>